<proteinExistence type="predicted"/>
<organism evidence="1 2">
    <name type="scientific">Rhizopus microsporus ATCC 52813</name>
    <dbReference type="NCBI Taxonomy" id="1340429"/>
    <lineage>
        <taxon>Eukaryota</taxon>
        <taxon>Fungi</taxon>
        <taxon>Fungi incertae sedis</taxon>
        <taxon>Mucoromycota</taxon>
        <taxon>Mucoromycotina</taxon>
        <taxon>Mucoromycetes</taxon>
        <taxon>Mucorales</taxon>
        <taxon>Mucorineae</taxon>
        <taxon>Rhizopodaceae</taxon>
        <taxon>Rhizopus</taxon>
    </lineage>
</organism>
<evidence type="ECO:0000313" key="2">
    <source>
        <dbReference type="Proteomes" id="UP000242254"/>
    </source>
</evidence>
<dbReference type="RefSeq" id="XP_023470985.1">
    <property type="nucleotide sequence ID" value="XM_023611027.1"/>
</dbReference>
<protein>
    <submittedName>
        <fullName evidence="1">Uncharacterized protein</fullName>
    </submittedName>
</protein>
<dbReference type="AlphaFoldDB" id="A0A2G4T8G5"/>
<keyword evidence="2" id="KW-1185">Reference proteome</keyword>
<accession>A0A2G4T8G5</accession>
<dbReference type="EMBL" id="KZ303842">
    <property type="protein sequence ID" value="PHZ17277.1"/>
    <property type="molecule type" value="Genomic_DNA"/>
</dbReference>
<reference evidence="1 2" key="1">
    <citation type="journal article" date="2016" name="Proc. Natl. Acad. Sci. U.S.A.">
        <title>Lipid metabolic changes in an early divergent fungus govern the establishment of a mutualistic symbiosis with endobacteria.</title>
        <authorList>
            <person name="Lastovetsky O.A."/>
            <person name="Gaspar M.L."/>
            <person name="Mondo S.J."/>
            <person name="LaButti K.M."/>
            <person name="Sandor L."/>
            <person name="Grigoriev I.V."/>
            <person name="Henry S.A."/>
            <person name="Pawlowska T.E."/>
        </authorList>
    </citation>
    <scope>NUCLEOTIDE SEQUENCE [LARGE SCALE GENOMIC DNA]</scope>
    <source>
        <strain evidence="1 2">ATCC 52813</strain>
    </source>
</reference>
<evidence type="ECO:0000313" key="1">
    <source>
        <dbReference type="EMBL" id="PHZ17277.1"/>
    </source>
</evidence>
<gene>
    <name evidence="1" type="ORF">RHIMIDRAFT_253568</name>
</gene>
<sequence>MSLNSIYTDGFTCRAPFCEASDGDFVSLELNDFNKEDIKKYFRPCTVDPNRIDVFVSLHGNNGIRRLSAAEYYNMNGNRNRQKIEE</sequence>
<dbReference type="GeneID" id="35442017"/>
<dbReference type="Proteomes" id="UP000242254">
    <property type="component" value="Unassembled WGS sequence"/>
</dbReference>
<name>A0A2G4T8G5_RHIZD</name>